<feature type="chain" id="PRO_5043674513" evidence="2">
    <location>
        <begin position="19"/>
        <end position="255"/>
    </location>
</feature>
<dbReference type="CDD" id="cd03801">
    <property type="entry name" value="GT4_PimA-like"/>
    <property type="match status" value="1"/>
</dbReference>
<evidence type="ECO:0000256" key="1">
    <source>
        <dbReference type="ARBA" id="ARBA00022676"/>
    </source>
</evidence>
<proteinExistence type="predicted"/>
<dbReference type="Gene3D" id="3.40.50.2000">
    <property type="entry name" value="Glycogen Phosphorylase B"/>
    <property type="match status" value="1"/>
</dbReference>
<keyword evidence="1" id="KW-0808">Transferase</keyword>
<keyword evidence="2" id="KW-0732">Signal</keyword>
<dbReference type="Proteomes" id="UP000762676">
    <property type="component" value="Unassembled WGS sequence"/>
</dbReference>
<protein>
    <submittedName>
        <fullName evidence="4">Glycosyltransferase 1 domain-containing protein 1</fullName>
    </submittedName>
</protein>
<name>A0AAV4F1L1_9GAST</name>
<dbReference type="GO" id="GO:0016757">
    <property type="term" value="F:glycosyltransferase activity"/>
    <property type="evidence" value="ECO:0007669"/>
    <property type="project" value="UniProtKB-KW"/>
</dbReference>
<dbReference type="EMBL" id="BMAT01004027">
    <property type="protein sequence ID" value="GFR66588.1"/>
    <property type="molecule type" value="Genomic_DNA"/>
</dbReference>
<sequence length="255" mass="28681">MNLVVLVHLLVNFYHSLPERESFSVQTSISRAQLEDFLPSPLILSSNSNSHNNYAPSGVVGSLNPCQEKRIVFIFVGGIRVVKNPLFLVSAFQEWHQKDPRVIYLMVGPRLEKKFSCDVFEPAVVRSPGVLYVPGLPISDVHSLVTHSTALVNTSESEGMCLALLEAMQLGTPVLARDVPGNRAIVHDMHTGLLFDSPENFLEKAMLLLETPQLRASITTEAKTYVEKHHNINSEKQEYLQLLEECLHDFHRDRQ</sequence>
<keyword evidence="1" id="KW-0328">Glycosyltransferase</keyword>
<gene>
    <name evidence="4" type="ORF">ElyMa_001973200</name>
</gene>
<feature type="domain" description="Glycosyl transferase family 1" evidence="3">
    <location>
        <begin position="67"/>
        <end position="223"/>
    </location>
</feature>
<evidence type="ECO:0000259" key="3">
    <source>
        <dbReference type="Pfam" id="PF00534"/>
    </source>
</evidence>
<dbReference type="InterPro" id="IPR001296">
    <property type="entry name" value="Glyco_trans_1"/>
</dbReference>
<comment type="caution">
    <text evidence="4">The sequence shown here is derived from an EMBL/GenBank/DDBJ whole genome shotgun (WGS) entry which is preliminary data.</text>
</comment>
<accession>A0AAV4F1L1</accession>
<evidence type="ECO:0000256" key="2">
    <source>
        <dbReference type="SAM" id="SignalP"/>
    </source>
</evidence>
<dbReference type="AlphaFoldDB" id="A0AAV4F1L1"/>
<dbReference type="SUPFAM" id="SSF53756">
    <property type="entry name" value="UDP-Glycosyltransferase/glycogen phosphorylase"/>
    <property type="match status" value="1"/>
</dbReference>
<feature type="signal peptide" evidence="2">
    <location>
        <begin position="1"/>
        <end position="18"/>
    </location>
</feature>
<evidence type="ECO:0000313" key="4">
    <source>
        <dbReference type="EMBL" id="GFR66588.1"/>
    </source>
</evidence>
<keyword evidence="5" id="KW-1185">Reference proteome</keyword>
<dbReference type="Pfam" id="PF00534">
    <property type="entry name" value="Glycos_transf_1"/>
    <property type="match status" value="1"/>
</dbReference>
<organism evidence="4 5">
    <name type="scientific">Elysia marginata</name>
    <dbReference type="NCBI Taxonomy" id="1093978"/>
    <lineage>
        <taxon>Eukaryota</taxon>
        <taxon>Metazoa</taxon>
        <taxon>Spiralia</taxon>
        <taxon>Lophotrochozoa</taxon>
        <taxon>Mollusca</taxon>
        <taxon>Gastropoda</taxon>
        <taxon>Heterobranchia</taxon>
        <taxon>Euthyneura</taxon>
        <taxon>Panpulmonata</taxon>
        <taxon>Sacoglossa</taxon>
        <taxon>Placobranchoidea</taxon>
        <taxon>Plakobranchidae</taxon>
        <taxon>Elysia</taxon>
    </lineage>
</organism>
<dbReference type="PANTHER" id="PTHR46660">
    <property type="match status" value="1"/>
</dbReference>
<reference evidence="4 5" key="1">
    <citation type="journal article" date="2021" name="Elife">
        <title>Chloroplast acquisition without the gene transfer in kleptoplastic sea slugs, Plakobranchus ocellatus.</title>
        <authorList>
            <person name="Maeda T."/>
            <person name="Takahashi S."/>
            <person name="Yoshida T."/>
            <person name="Shimamura S."/>
            <person name="Takaki Y."/>
            <person name="Nagai Y."/>
            <person name="Toyoda A."/>
            <person name="Suzuki Y."/>
            <person name="Arimoto A."/>
            <person name="Ishii H."/>
            <person name="Satoh N."/>
            <person name="Nishiyama T."/>
            <person name="Hasebe M."/>
            <person name="Maruyama T."/>
            <person name="Minagawa J."/>
            <person name="Obokata J."/>
            <person name="Shigenobu S."/>
        </authorList>
    </citation>
    <scope>NUCLEOTIDE SEQUENCE [LARGE SCALE GENOMIC DNA]</scope>
</reference>
<dbReference type="InterPro" id="IPR052622">
    <property type="entry name" value="Glycosyltransferase_G1"/>
</dbReference>
<dbReference type="PANTHER" id="PTHR46660:SF2">
    <property type="entry name" value="GLYCOSYLTRANSFERASE 1 DOMAIN-CONTAINING PROTEIN 1"/>
    <property type="match status" value="1"/>
</dbReference>
<evidence type="ECO:0000313" key="5">
    <source>
        <dbReference type="Proteomes" id="UP000762676"/>
    </source>
</evidence>